<dbReference type="OrthoDB" id="1734210at2759"/>
<keyword evidence="2" id="KW-1185">Reference proteome</keyword>
<organism evidence="2 3">
    <name type="scientific">Rhodamnia argentea</name>
    <dbReference type="NCBI Taxonomy" id="178133"/>
    <lineage>
        <taxon>Eukaryota</taxon>
        <taxon>Viridiplantae</taxon>
        <taxon>Streptophyta</taxon>
        <taxon>Embryophyta</taxon>
        <taxon>Tracheophyta</taxon>
        <taxon>Spermatophyta</taxon>
        <taxon>Magnoliopsida</taxon>
        <taxon>eudicotyledons</taxon>
        <taxon>Gunneridae</taxon>
        <taxon>Pentapetalae</taxon>
        <taxon>rosids</taxon>
        <taxon>malvids</taxon>
        <taxon>Myrtales</taxon>
        <taxon>Myrtaceae</taxon>
        <taxon>Myrtoideae</taxon>
        <taxon>Myrteae</taxon>
        <taxon>Australasian group</taxon>
        <taxon>Rhodamnia</taxon>
    </lineage>
</organism>
<evidence type="ECO:0000313" key="2">
    <source>
        <dbReference type="Proteomes" id="UP000827889"/>
    </source>
</evidence>
<dbReference type="RefSeq" id="XP_030535422.1">
    <property type="nucleotide sequence ID" value="XM_030679562.2"/>
</dbReference>
<feature type="compositionally biased region" description="Basic residues" evidence="1">
    <location>
        <begin position="62"/>
        <end position="72"/>
    </location>
</feature>
<dbReference type="Proteomes" id="UP000827889">
    <property type="component" value="Chromosome 9"/>
</dbReference>
<accession>A0A8B8PM29</accession>
<feature type="region of interest" description="Disordered" evidence="1">
    <location>
        <begin position="61"/>
        <end position="96"/>
    </location>
</feature>
<dbReference type="PANTHER" id="PTHR37728">
    <property type="entry name" value="BNAA04G26730D PROTEIN"/>
    <property type="match status" value="1"/>
</dbReference>
<dbReference type="KEGG" id="rarg:115744405"/>
<sequence length="135" mass="14444">MELEMKCVLMVLPTPAALSAARLGGGTTTLVVSANRNDRASGADVQGMSGSAVLQALEKATAHKRSNKKKMKMKMEKTNQSSGGASPADRPEDVRPLRIDSGWAARLDELEERLTRLSLASSDCTNNKIDAKRSS</sequence>
<reference evidence="3" key="1">
    <citation type="submission" date="2025-08" db="UniProtKB">
        <authorList>
            <consortium name="RefSeq"/>
        </authorList>
    </citation>
    <scope>IDENTIFICATION</scope>
    <source>
        <tissue evidence="3">Leaf</tissue>
    </source>
</reference>
<protein>
    <submittedName>
        <fullName evidence="3">Uncharacterized protein LOC115744405</fullName>
    </submittedName>
</protein>
<name>A0A8B8PM29_9MYRT</name>
<evidence type="ECO:0000313" key="3">
    <source>
        <dbReference type="RefSeq" id="XP_030535422.1"/>
    </source>
</evidence>
<evidence type="ECO:0000256" key="1">
    <source>
        <dbReference type="SAM" id="MobiDB-lite"/>
    </source>
</evidence>
<proteinExistence type="predicted"/>
<dbReference type="PANTHER" id="PTHR37728:SF1">
    <property type="entry name" value="OS06G0132300 PROTEIN"/>
    <property type="match status" value="1"/>
</dbReference>
<gene>
    <name evidence="3" type="primary">LOC115744405</name>
</gene>
<dbReference type="GeneID" id="115744405"/>
<dbReference type="AlphaFoldDB" id="A0A8B8PM29"/>